<proteinExistence type="inferred from homology"/>
<sequence>MEMWNNPSCSKCAAARETFELAAVPVTLRPYLTAPPSAAELEDVLGRLGAQPWEVCRLGEPVAAELGLADWPRDEASRERWIDAMAAHPELIQRPILLLDDGTAVVGRTPEALSQAVATATRVTEPPLP</sequence>
<name>A0A8J3JNV4_9ACTN</name>
<organism evidence="2 3">
    <name type="scientific">Catellatospora bangladeshensis</name>
    <dbReference type="NCBI Taxonomy" id="310355"/>
    <lineage>
        <taxon>Bacteria</taxon>
        <taxon>Bacillati</taxon>
        <taxon>Actinomycetota</taxon>
        <taxon>Actinomycetes</taxon>
        <taxon>Micromonosporales</taxon>
        <taxon>Micromonosporaceae</taxon>
        <taxon>Catellatospora</taxon>
    </lineage>
</organism>
<dbReference type="PROSITE" id="PS51353">
    <property type="entry name" value="ARSC"/>
    <property type="match status" value="1"/>
</dbReference>
<comment type="caution">
    <text evidence="2">The sequence shown here is derived from an EMBL/GenBank/DDBJ whole genome shotgun (WGS) entry which is preliminary data.</text>
</comment>
<dbReference type="SUPFAM" id="SSF52833">
    <property type="entry name" value="Thioredoxin-like"/>
    <property type="match status" value="1"/>
</dbReference>
<keyword evidence="3" id="KW-1185">Reference proteome</keyword>
<dbReference type="Pfam" id="PF03960">
    <property type="entry name" value="ArsC"/>
    <property type="match status" value="1"/>
</dbReference>
<gene>
    <name evidence="2" type="primary">arsC</name>
    <name evidence="2" type="ORF">Cba03nite_53570</name>
</gene>
<evidence type="ECO:0000313" key="3">
    <source>
        <dbReference type="Proteomes" id="UP000601223"/>
    </source>
</evidence>
<dbReference type="PANTHER" id="PTHR30041">
    <property type="entry name" value="ARSENATE REDUCTASE"/>
    <property type="match status" value="1"/>
</dbReference>
<dbReference type="PANTHER" id="PTHR30041:SF4">
    <property type="entry name" value="ARSENATE REDUCTASE"/>
    <property type="match status" value="1"/>
</dbReference>
<comment type="similarity">
    <text evidence="1">Belongs to the ArsC family.</text>
</comment>
<evidence type="ECO:0000256" key="1">
    <source>
        <dbReference type="PROSITE-ProRule" id="PRU01282"/>
    </source>
</evidence>
<dbReference type="EMBL" id="BONF01000033">
    <property type="protein sequence ID" value="GIF84008.1"/>
    <property type="molecule type" value="Genomic_DNA"/>
</dbReference>
<accession>A0A8J3JNV4</accession>
<dbReference type="Proteomes" id="UP000601223">
    <property type="component" value="Unassembled WGS sequence"/>
</dbReference>
<dbReference type="InterPro" id="IPR006660">
    <property type="entry name" value="Arsenate_reductase-like"/>
</dbReference>
<evidence type="ECO:0000313" key="2">
    <source>
        <dbReference type="EMBL" id="GIF84008.1"/>
    </source>
</evidence>
<dbReference type="InterPro" id="IPR036249">
    <property type="entry name" value="Thioredoxin-like_sf"/>
</dbReference>
<protein>
    <submittedName>
        <fullName evidence="2">Arsenate reductase</fullName>
    </submittedName>
</protein>
<dbReference type="AlphaFoldDB" id="A0A8J3JNV4"/>
<reference evidence="2 3" key="1">
    <citation type="submission" date="2021-01" db="EMBL/GenBank/DDBJ databases">
        <title>Whole genome shotgun sequence of Catellatospora bangladeshensis NBRC 107357.</title>
        <authorList>
            <person name="Komaki H."/>
            <person name="Tamura T."/>
        </authorList>
    </citation>
    <scope>NUCLEOTIDE SEQUENCE [LARGE SCALE GENOMIC DNA]</scope>
    <source>
        <strain evidence="2 3">NBRC 107357</strain>
    </source>
</reference>
<dbReference type="Gene3D" id="3.40.30.10">
    <property type="entry name" value="Glutaredoxin"/>
    <property type="match status" value="1"/>
</dbReference>